<comment type="caution">
    <text evidence="2">The sequence shown here is derived from an EMBL/GenBank/DDBJ whole genome shotgun (WGS) entry which is preliminary data.</text>
</comment>
<feature type="compositionally biased region" description="Acidic residues" evidence="1">
    <location>
        <begin position="13"/>
        <end position="26"/>
    </location>
</feature>
<evidence type="ECO:0000313" key="3">
    <source>
        <dbReference type="Proteomes" id="UP001367508"/>
    </source>
</evidence>
<evidence type="ECO:0000313" key="2">
    <source>
        <dbReference type="EMBL" id="KAK7363192.1"/>
    </source>
</evidence>
<evidence type="ECO:0000256" key="1">
    <source>
        <dbReference type="SAM" id="MobiDB-lite"/>
    </source>
</evidence>
<feature type="compositionally biased region" description="Basic and acidic residues" evidence="1">
    <location>
        <begin position="38"/>
        <end position="49"/>
    </location>
</feature>
<dbReference type="Proteomes" id="UP001367508">
    <property type="component" value="Unassembled WGS sequence"/>
</dbReference>
<gene>
    <name evidence="2" type="ORF">VNO77_05323</name>
</gene>
<protein>
    <submittedName>
        <fullName evidence="2">Uncharacterized protein</fullName>
    </submittedName>
</protein>
<dbReference type="AlphaFoldDB" id="A0AAN9MYS5"/>
<name>A0AAN9MYS5_CANGL</name>
<organism evidence="2 3">
    <name type="scientific">Canavalia gladiata</name>
    <name type="common">Sword bean</name>
    <name type="synonym">Dolichos gladiatus</name>
    <dbReference type="NCBI Taxonomy" id="3824"/>
    <lineage>
        <taxon>Eukaryota</taxon>
        <taxon>Viridiplantae</taxon>
        <taxon>Streptophyta</taxon>
        <taxon>Embryophyta</taxon>
        <taxon>Tracheophyta</taxon>
        <taxon>Spermatophyta</taxon>
        <taxon>Magnoliopsida</taxon>
        <taxon>eudicotyledons</taxon>
        <taxon>Gunneridae</taxon>
        <taxon>Pentapetalae</taxon>
        <taxon>rosids</taxon>
        <taxon>fabids</taxon>
        <taxon>Fabales</taxon>
        <taxon>Fabaceae</taxon>
        <taxon>Papilionoideae</taxon>
        <taxon>50 kb inversion clade</taxon>
        <taxon>NPAAA clade</taxon>
        <taxon>indigoferoid/millettioid clade</taxon>
        <taxon>Phaseoleae</taxon>
        <taxon>Canavalia</taxon>
    </lineage>
</organism>
<feature type="compositionally biased region" description="Basic and acidic residues" evidence="1">
    <location>
        <begin position="62"/>
        <end position="80"/>
    </location>
</feature>
<sequence length="80" mass="8769">MGNCGSNPKTDEGPEPVEEPVAEDVQVEQRESVPNPDTKTEETPKDSDNKCLGNLLNEKEEEAAKTEKVKAEAKTEEVKV</sequence>
<proteinExistence type="predicted"/>
<keyword evidence="3" id="KW-1185">Reference proteome</keyword>
<accession>A0AAN9MYS5</accession>
<dbReference type="EMBL" id="JAYMYQ010000001">
    <property type="protein sequence ID" value="KAK7363192.1"/>
    <property type="molecule type" value="Genomic_DNA"/>
</dbReference>
<reference evidence="2 3" key="1">
    <citation type="submission" date="2024-01" db="EMBL/GenBank/DDBJ databases">
        <title>The genomes of 5 underutilized Papilionoideae crops provide insights into root nodulation and disease resistanc.</title>
        <authorList>
            <person name="Jiang F."/>
        </authorList>
    </citation>
    <scope>NUCLEOTIDE SEQUENCE [LARGE SCALE GENOMIC DNA]</scope>
    <source>
        <strain evidence="2">LVBAO_FW01</strain>
        <tissue evidence="2">Leaves</tissue>
    </source>
</reference>
<feature type="region of interest" description="Disordered" evidence="1">
    <location>
        <begin position="1"/>
        <end position="80"/>
    </location>
</feature>